<dbReference type="Proteomes" id="UP000831701">
    <property type="component" value="Chromosome 9"/>
</dbReference>
<accession>A0ACB8WHT4</accession>
<keyword evidence="2" id="KW-1185">Reference proteome</keyword>
<evidence type="ECO:0000313" key="2">
    <source>
        <dbReference type="Proteomes" id="UP000831701"/>
    </source>
</evidence>
<proteinExistence type="predicted"/>
<sequence>MRFSSQLYTLPAGCLRVYGSLPNQSTCALWIWRRHSNHVPRDDILCVGSTPCEYGVLGAFAVRSLYIAGSKSDLFPVHVGLRQGCPLSPVLFIIFMDRISRHVARGRRESGLGTTGFHLCFLQMMLSCWLHQARTFSMYWSRFAAECEAAGMRISYLQIRGHGSLWVGGEVLLYWTIVVVKKELSQKAKLLI</sequence>
<name>A0ACB8WHT4_9TELE</name>
<gene>
    <name evidence="1" type="ORF">L3Q82_008372</name>
</gene>
<organism evidence="1 2">
    <name type="scientific">Scortum barcoo</name>
    <name type="common">barcoo grunter</name>
    <dbReference type="NCBI Taxonomy" id="214431"/>
    <lineage>
        <taxon>Eukaryota</taxon>
        <taxon>Metazoa</taxon>
        <taxon>Chordata</taxon>
        <taxon>Craniata</taxon>
        <taxon>Vertebrata</taxon>
        <taxon>Euteleostomi</taxon>
        <taxon>Actinopterygii</taxon>
        <taxon>Neopterygii</taxon>
        <taxon>Teleostei</taxon>
        <taxon>Neoteleostei</taxon>
        <taxon>Acanthomorphata</taxon>
        <taxon>Eupercaria</taxon>
        <taxon>Centrarchiformes</taxon>
        <taxon>Terapontoidei</taxon>
        <taxon>Terapontidae</taxon>
        <taxon>Scortum</taxon>
    </lineage>
</organism>
<reference evidence="1" key="1">
    <citation type="submission" date="2022-04" db="EMBL/GenBank/DDBJ databases">
        <title>Jade perch genome.</title>
        <authorList>
            <person name="Chao B."/>
        </authorList>
    </citation>
    <scope>NUCLEOTIDE SEQUENCE</scope>
    <source>
        <strain evidence="1">CB-2022</strain>
    </source>
</reference>
<evidence type="ECO:0000313" key="1">
    <source>
        <dbReference type="EMBL" id="KAI3367334.1"/>
    </source>
</evidence>
<dbReference type="EMBL" id="CM041539">
    <property type="protein sequence ID" value="KAI3367334.1"/>
    <property type="molecule type" value="Genomic_DNA"/>
</dbReference>
<comment type="caution">
    <text evidence="1">The sequence shown here is derived from an EMBL/GenBank/DDBJ whole genome shotgun (WGS) entry which is preliminary data.</text>
</comment>
<protein>
    <submittedName>
        <fullName evidence="1">Uncharacterized protein</fullName>
    </submittedName>
</protein>